<dbReference type="AlphaFoldDB" id="A3VGP4"/>
<evidence type="ECO:0000313" key="2">
    <source>
        <dbReference type="Proteomes" id="UP000002931"/>
    </source>
</evidence>
<proteinExistence type="predicted"/>
<gene>
    <name evidence="1" type="ORF">RB2654_14225</name>
</gene>
<reference evidence="1 2" key="1">
    <citation type="journal article" date="2010" name="J. Bacteriol.">
        <title>Genome sequences of Pelagibaca bermudensis HTCC2601T and Maritimibacter alkaliphilus HTCC2654T, the type strains of two marine Roseobacter genera.</title>
        <authorList>
            <person name="Thrash J.C."/>
            <person name="Cho J.C."/>
            <person name="Ferriera S."/>
            <person name="Johnson J."/>
            <person name="Vergin K.L."/>
            <person name="Giovannoni S.J."/>
        </authorList>
    </citation>
    <scope>NUCLEOTIDE SEQUENCE [LARGE SCALE GENOMIC DNA]</scope>
    <source>
        <strain evidence="1 2">HTCC2654</strain>
    </source>
</reference>
<keyword evidence="2" id="KW-1185">Reference proteome</keyword>
<dbReference type="Proteomes" id="UP000002931">
    <property type="component" value="Unassembled WGS sequence"/>
</dbReference>
<dbReference type="EMBL" id="AAMT01000008">
    <property type="protein sequence ID" value="EAQ12449.1"/>
    <property type="molecule type" value="Genomic_DNA"/>
</dbReference>
<name>A3VGP4_9RHOB</name>
<organism evidence="1 2">
    <name type="scientific">Maritimibacter alkaliphilus HTCC2654</name>
    <dbReference type="NCBI Taxonomy" id="314271"/>
    <lineage>
        <taxon>Bacteria</taxon>
        <taxon>Pseudomonadati</taxon>
        <taxon>Pseudomonadota</taxon>
        <taxon>Alphaproteobacteria</taxon>
        <taxon>Rhodobacterales</taxon>
        <taxon>Roseobacteraceae</taxon>
        <taxon>Maritimibacter</taxon>
    </lineage>
</organism>
<accession>A3VGP4</accession>
<dbReference type="HOGENOM" id="CLU_3201776_0_0_5"/>
<sequence length="45" mass="5305">MKVVESLDVRLLISGSQVRILHGSPLKSQMFWMDFALRFKREAQR</sequence>
<evidence type="ECO:0000313" key="1">
    <source>
        <dbReference type="EMBL" id="EAQ12449.1"/>
    </source>
</evidence>
<protein>
    <submittedName>
        <fullName evidence="1">Uncharacterized protein</fullName>
    </submittedName>
</protein>
<comment type="caution">
    <text evidence="1">The sequence shown here is derived from an EMBL/GenBank/DDBJ whole genome shotgun (WGS) entry which is preliminary data.</text>
</comment>